<dbReference type="AlphaFoldDB" id="A0A1G2P176"/>
<dbReference type="CDD" id="cd02440">
    <property type="entry name" value="AdoMet_MTases"/>
    <property type="match status" value="1"/>
</dbReference>
<sequence>MICPICKKNTDKIIADTLRDSSKQKVFLCQHCGLGMLDQRQTDDELKKFYAKNYRSIGKPKLESESNPEELFEIYSQFQNDRLRLLRPYFDKKNKVLEVGCSAGMFLWHIKKLVVESIGLDFDISSAKFAAKKCGIKTYTENITETSLKKHYFDMIAAFQVLEHVQNPPGFIKKHAAYLKKGGVMAIEVPNLYDVLVHIYNLPNHYRFFYHSAHLWYFTEKSLIKLMEKCGFTGKIFHIQDYNVLNHMNWILNDKPQPDCLPGLSEPKLPLRKTVSPKLAAALNDFIVDTDKKYKKLLAQFKITSNIIFIGKKR</sequence>
<evidence type="ECO:0008006" key="3">
    <source>
        <dbReference type="Google" id="ProtNLM"/>
    </source>
</evidence>
<dbReference type="Gene3D" id="3.40.50.150">
    <property type="entry name" value="Vaccinia Virus protein VP39"/>
    <property type="match status" value="1"/>
</dbReference>
<reference evidence="1 2" key="1">
    <citation type="journal article" date="2016" name="Nat. Commun.">
        <title>Thousands of microbial genomes shed light on interconnected biogeochemical processes in an aquifer system.</title>
        <authorList>
            <person name="Anantharaman K."/>
            <person name="Brown C.T."/>
            <person name="Hug L.A."/>
            <person name="Sharon I."/>
            <person name="Castelle C.J."/>
            <person name="Probst A.J."/>
            <person name="Thomas B.C."/>
            <person name="Singh A."/>
            <person name="Wilkins M.J."/>
            <person name="Karaoz U."/>
            <person name="Brodie E.L."/>
            <person name="Williams K.H."/>
            <person name="Hubbard S.S."/>
            <person name="Banfield J.F."/>
        </authorList>
    </citation>
    <scope>NUCLEOTIDE SEQUENCE [LARGE SCALE GENOMIC DNA]</scope>
</reference>
<name>A0A1G2P176_9BACT</name>
<dbReference type="EMBL" id="MHSH01000012">
    <property type="protein sequence ID" value="OHA42070.1"/>
    <property type="molecule type" value="Genomic_DNA"/>
</dbReference>
<dbReference type="PANTHER" id="PTHR43861:SF6">
    <property type="entry name" value="METHYLTRANSFERASE TYPE 11"/>
    <property type="match status" value="1"/>
</dbReference>
<gene>
    <name evidence="1" type="ORF">A3H68_03115</name>
</gene>
<protein>
    <recommendedName>
        <fullName evidence="3">Methyltransferase type 11 domain-containing protein</fullName>
    </recommendedName>
</protein>
<evidence type="ECO:0000313" key="2">
    <source>
        <dbReference type="Proteomes" id="UP000176429"/>
    </source>
</evidence>
<dbReference type="Proteomes" id="UP000176429">
    <property type="component" value="Unassembled WGS sequence"/>
</dbReference>
<evidence type="ECO:0000313" key="1">
    <source>
        <dbReference type="EMBL" id="OHA42070.1"/>
    </source>
</evidence>
<proteinExistence type="predicted"/>
<accession>A0A1G2P176</accession>
<dbReference type="PANTHER" id="PTHR43861">
    <property type="entry name" value="TRANS-ACONITATE 2-METHYLTRANSFERASE-RELATED"/>
    <property type="match status" value="1"/>
</dbReference>
<organism evidence="1 2">
    <name type="scientific">Candidatus Taylorbacteria bacterium RIFCSPLOWO2_02_FULL_46_40</name>
    <dbReference type="NCBI Taxonomy" id="1802329"/>
    <lineage>
        <taxon>Bacteria</taxon>
        <taxon>Candidatus Tayloriibacteriota</taxon>
    </lineage>
</organism>
<dbReference type="Pfam" id="PF13489">
    <property type="entry name" value="Methyltransf_23"/>
    <property type="match status" value="1"/>
</dbReference>
<dbReference type="SUPFAM" id="SSF53335">
    <property type="entry name" value="S-adenosyl-L-methionine-dependent methyltransferases"/>
    <property type="match status" value="1"/>
</dbReference>
<comment type="caution">
    <text evidence="1">The sequence shown here is derived from an EMBL/GenBank/DDBJ whole genome shotgun (WGS) entry which is preliminary data.</text>
</comment>
<dbReference type="InterPro" id="IPR029063">
    <property type="entry name" value="SAM-dependent_MTases_sf"/>
</dbReference>